<sequence>MKSLATYFALYLLWMSCLPCTDQILDKHEHHPNVYDAAQSTGQSPFHENTCPIFCGCGCCAIFTIAVEPELIVFRKPIEQPETYPLFFIVPNEKHFTSSIWNPPRQVA</sequence>
<reference evidence="2" key="1">
    <citation type="journal article" date="2019" name="Int. J. Syst. Evol. Microbiol.">
        <title>The Global Catalogue of Microorganisms (GCM) 10K type strain sequencing project: providing services to taxonomists for standard genome sequencing and annotation.</title>
        <authorList>
            <consortium name="The Broad Institute Genomics Platform"/>
            <consortium name="The Broad Institute Genome Sequencing Center for Infectious Disease"/>
            <person name="Wu L."/>
            <person name="Ma J."/>
        </authorList>
    </citation>
    <scope>NUCLEOTIDE SEQUENCE [LARGE SCALE GENOMIC DNA]</scope>
    <source>
        <strain evidence="2">JCM 16545</strain>
    </source>
</reference>
<accession>A0ABW4WYY6</accession>
<gene>
    <name evidence="1" type="ORF">ACFSKU_11300</name>
</gene>
<comment type="caution">
    <text evidence="1">The sequence shown here is derived from an EMBL/GenBank/DDBJ whole genome shotgun (WGS) entry which is preliminary data.</text>
</comment>
<evidence type="ECO:0008006" key="3">
    <source>
        <dbReference type="Google" id="ProtNLM"/>
    </source>
</evidence>
<keyword evidence="2" id="KW-1185">Reference proteome</keyword>
<evidence type="ECO:0000313" key="1">
    <source>
        <dbReference type="EMBL" id="MFD2067471.1"/>
    </source>
</evidence>
<name>A0ABW4WYY6_9BACT</name>
<dbReference type="PROSITE" id="PS51257">
    <property type="entry name" value="PROKAR_LIPOPROTEIN"/>
    <property type="match status" value="1"/>
</dbReference>
<evidence type="ECO:0000313" key="2">
    <source>
        <dbReference type="Proteomes" id="UP001597369"/>
    </source>
</evidence>
<organism evidence="1 2">
    <name type="scientific">Pontibacter silvestris</name>
    <dbReference type="NCBI Taxonomy" id="2305183"/>
    <lineage>
        <taxon>Bacteria</taxon>
        <taxon>Pseudomonadati</taxon>
        <taxon>Bacteroidota</taxon>
        <taxon>Cytophagia</taxon>
        <taxon>Cytophagales</taxon>
        <taxon>Hymenobacteraceae</taxon>
        <taxon>Pontibacter</taxon>
    </lineage>
</organism>
<dbReference type="RefSeq" id="WP_229958267.1">
    <property type="nucleotide sequence ID" value="NZ_JAJJWI010000002.1"/>
</dbReference>
<dbReference type="Proteomes" id="UP001597369">
    <property type="component" value="Unassembled WGS sequence"/>
</dbReference>
<proteinExistence type="predicted"/>
<dbReference type="EMBL" id="JBHUHV010000037">
    <property type="protein sequence ID" value="MFD2067471.1"/>
    <property type="molecule type" value="Genomic_DNA"/>
</dbReference>
<protein>
    <recommendedName>
        <fullName evidence="3">Zinc-or iron-chelating domain-containing protein</fullName>
    </recommendedName>
</protein>